<evidence type="ECO:0000313" key="1">
    <source>
        <dbReference type="EMBL" id="TQE99383.1"/>
    </source>
</evidence>
<gene>
    <name evidence="1" type="ORF">FKY71_08925</name>
</gene>
<sequence length="306" mass="34030">MSTTTAIPQATLREVTPGIEQPEDAIADALCQRRTDATKLEGDLPFLTNEMTIRRGLNRDLEPGEEIKAGRGDFGTISFSAKKQAGRFDLYYEKQVDASYFEVDLVAHWVGEARKDANTATDLKFADVLRSTTLNLEWDADTDGNGEWDDLANGTPQQDMVDISDQVPHANMAIIGRGVASALRKQIAFHGQDFYFDSGGVVTLNSVRRQVGDIFTIDPERVHVLDERTFNQAALGEDYDLGFIGNDVFWVGTDYDLQMVDPDHEKNRYAEQDHVAGIGDIITYIRFVDICRNVVENGLTVSNALT</sequence>
<organism evidence="1 2">
    <name type="scientific">Spiribacter salinus</name>
    <dbReference type="NCBI Taxonomy" id="1335746"/>
    <lineage>
        <taxon>Bacteria</taxon>
        <taxon>Pseudomonadati</taxon>
        <taxon>Pseudomonadota</taxon>
        <taxon>Gammaproteobacteria</taxon>
        <taxon>Chromatiales</taxon>
        <taxon>Ectothiorhodospiraceae</taxon>
        <taxon>Spiribacter</taxon>
    </lineage>
</organism>
<accession>A0A540VTB2</accession>
<comment type="caution">
    <text evidence="1">The sequence shown here is derived from an EMBL/GenBank/DDBJ whole genome shotgun (WGS) entry which is preliminary data.</text>
</comment>
<protein>
    <recommendedName>
        <fullName evidence="3">Phage major capsid protein</fullName>
    </recommendedName>
</protein>
<evidence type="ECO:0008006" key="3">
    <source>
        <dbReference type="Google" id="ProtNLM"/>
    </source>
</evidence>
<dbReference type="EMBL" id="VIFK01000066">
    <property type="protein sequence ID" value="TQE99383.1"/>
    <property type="molecule type" value="Genomic_DNA"/>
</dbReference>
<evidence type="ECO:0000313" key="2">
    <source>
        <dbReference type="Proteomes" id="UP000315400"/>
    </source>
</evidence>
<dbReference type="Proteomes" id="UP000315400">
    <property type="component" value="Unassembled WGS sequence"/>
</dbReference>
<reference evidence="1 2" key="1">
    <citation type="submission" date="2019-06" db="EMBL/GenBank/DDBJ databases">
        <title>Metagenome assembled Genome of Spiribacter salinus SL48-SHIP from the microbial mat of Salt Lake 48 (Novosibirsk region, Russia).</title>
        <authorList>
            <person name="Shipova A."/>
            <person name="Rozanov A.S."/>
            <person name="Bryanskaya A.V."/>
            <person name="Peltek S.E."/>
        </authorList>
    </citation>
    <scope>NUCLEOTIDE SEQUENCE [LARGE SCALE GENOMIC DNA]</scope>
    <source>
        <strain evidence="1">SL48-SHIP-2</strain>
    </source>
</reference>
<proteinExistence type="predicted"/>
<name>A0A540VTB2_9GAMM</name>
<dbReference type="AlphaFoldDB" id="A0A540VTB2"/>